<evidence type="ECO:0000313" key="2">
    <source>
        <dbReference type="EMBL" id="GMI21870.1"/>
    </source>
</evidence>
<feature type="compositionally biased region" description="Basic and acidic residues" evidence="1">
    <location>
        <begin position="370"/>
        <end position="395"/>
    </location>
</feature>
<proteinExistence type="predicted"/>
<organism evidence="2 3">
    <name type="scientific">Tetraparma gracilis</name>
    <dbReference type="NCBI Taxonomy" id="2962635"/>
    <lineage>
        <taxon>Eukaryota</taxon>
        <taxon>Sar</taxon>
        <taxon>Stramenopiles</taxon>
        <taxon>Ochrophyta</taxon>
        <taxon>Bolidophyceae</taxon>
        <taxon>Parmales</taxon>
        <taxon>Triparmaceae</taxon>
        <taxon>Tetraparma</taxon>
    </lineage>
</organism>
<feature type="region of interest" description="Disordered" evidence="1">
    <location>
        <begin position="365"/>
        <end position="422"/>
    </location>
</feature>
<evidence type="ECO:0000256" key="1">
    <source>
        <dbReference type="SAM" id="MobiDB-lite"/>
    </source>
</evidence>
<reference evidence="2 3" key="1">
    <citation type="journal article" date="2023" name="Commun. Biol.">
        <title>Genome analysis of Parmales, the sister group of diatoms, reveals the evolutionary specialization of diatoms from phago-mixotrophs to photoautotrophs.</title>
        <authorList>
            <person name="Ban H."/>
            <person name="Sato S."/>
            <person name="Yoshikawa S."/>
            <person name="Yamada K."/>
            <person name="Nakamura Y."/>
            <person name="Ichinomiya M."/>
            <person name="Sato N."/>
            <person name="Blanc-Mathieu R."/>
            <person name="Endo H."/>
            <person name="Kuwata A."/>
            <person name="Ogata H."/>
        </authorList>
    </citation>
    <scope>NUCLEOTIDE SEQUENCE [LARGE SCALE GENOMIC DNA]</scope>
</reference>
<keyword evidence="3" id="KW-1185">Reference proteome</keyword>
<protein>
    <submittedName>
        <fullName evidence="2">Uncharacterized protein</fullName>
    </submittedName>
</protein>
<dbReference type="EMBL" id="BRYB01003859">
    <property type="protein sequence ID" value="GMI21870.1"/>
    <property type="molecule type" value="Genomic_DNA"/>
</dbReference>
<evidence type="ECO:0000313" key="3">
    <source>
        <dbReference type="Proteomes" id="UP001165060"/>
    </source>
</evidence>
<comment type="caution">
    <text evidence="2">The sequence shown here is derived from an EMBL/GenBank/DDBJ whole genome shotgun (WGS) entry which is preliminary data.</text>
</comment>
<dbReference type="Proteomes" id="UP001165060">
    <property type="component" value="Unassembled WGS sequence"/>
</dbReference>
<sequence>MLVEKDIAASSGFVSTLPSLLSILNTEGGKSTSNRDSNKPPVPPLLVDSVFNYYRDCQTLLKLKPHEKLTSRDTFRLTLPTSFSLYPGSSAHHLGRTLYVAVVDDEVPAGEGGPSEIIRGIALFTRRRDLTQRLLGEEYSKQVFNQQRRVCAGTGLRDGEEKDGKVVKLKSLKPPMFDVRTGMEVLFSSADAQRSVWKSLKNYITKTQDIAPGGGVEVTCLYKHITTMPFADLNEIEEFEFPLAEAKGEGHLGVGGRENCVYPFITKVAKGELDRPTFSEVGWVMLASRLLVTLATDDSLMSELRKSKFTSEGDVEWAEKELDVEFGEAAGGKGHESVKVGVSYEPVWLRSELDAAVQRVRGGGAAAPKEAAKQEDVQVEVSDEKKEATEVKATEAKATAHSPEGELVPEAVEEGGSSCAVM</sequence>
<name>A0ABQ6M8V5_9STRA</name>
<gene>
    <name evidence="2" type="ORF">TeGR_g4800</name>
</gene>
<accession>A0ABQ6M8V5</accession>